<dbReference type="EnsemblMetazoa" id="CJA40792.1">
    <property type="protein sequence ID" value="CJA40792.1"/>
    <property type="gene ID" value="WBGene00216640"/>
</dbReference>
<reference evidence="2" key="2">
    <citation type="submission" date="2022-06" db="UniProtKB">
        <authorList>
            <consortium name="EnsemblMetazoa"/>
        </authorList>
    </citation>
    <scope>IDENTIFICATION</scope>
    <source>
        <strain evidence="2">DF5081</strain>
    </source>
</reference>
<organism evidence="2 3">
    <name type="scientific">Caenorhabditis japonica</name>
    <dbReference type="NCBI Taxonomy" id="281687"/>
    <lineage>
        <taxon>Eukaryota</taxon>
        <taxon>Metazoa</taxon>
        <taxon>Ecdysozoa</taxon>
        <taxon>Nematoda</taxon>
        <taxon>Chromadorea</taxon>
        <taxon>Rhabditida</taxon>
        <taxon>Rhabditina</taxon>
        <taxon>Rhabditomorpha</taxon>
        <taxon>Rhabditoidea</taxon>
        <taxon>Rhabditidae</taxon>
        <taxon>Peloderinae</taxon>
        <taxon>Caenorhabditis</taxon>
    </lineage>
</organism>
<name>A0A8R1ES12_CAEJA</name>
<feature type="compositionally biased region" description="Basic residues" evidence="1">
    <location>
        <begin position="62"/>
        <end position="78"/>
    </location>
</feature>
<feature type="compositionally biased region" description="Basic residues" evidence="1">
    <location>
        <begin position="1"/>
        <end position="10"/>
    </location>
</feature>
<dbReference type="Proteomes" id="UP000005237">
    <property type="component" value="Unassembled WGS sequence"/>
</dbReference>
<evidence type="ECO:0000313" key="2">
    <source>
        <dbReference type="EnsemblMetazoa" id="CJA40792.1"/>
    </source>
</evidence>
<sequence>MKIPQKKNSRGRNGWRSARRAPRRRLVRAIHPWRRASVATQHSRPVRSVHFCKDEGAGGRSGNKKKTKKEKNKMKQRSMRGAVAANELSGTAFRACSRSKC</sequence>
<evidence type="ECO:0000313" key="3">
    <source>
        <dbReference type="Proteomes" id="UP000005237"/>
    </source>
</evidence>
<keyword evidence="3" id="KW-1185">Reference proteome</keyword>
<reference evidence="3" key="1">
    <citation type="submission" date="2010-08" db="EMBL/GenBank/DDBJ databases">
        <authorList>
            <consortium name="Caenorhabditis japonica Sequencing Consortium"/>
            <person name="Wilson R.K."/>
        </authorList>
    </citation>
    <scope>NUCLEOTIDE SEQUENCE [LARGE SCALE GENOMIC DNA]</scope>
    <source>
        <strain evidence="3">DF5081</strain>
    </source>
</reference>
<feature type="region of interest" description="Disordered" evidence="1">
    <location>
        <begin position="37"/>
        <end position="85"/>
    </location>
</feature>
<feature type="region of interest" description="Disordered" evidence="1">
    <location>
        <begin position="1"/>
        <end position="23"/>
    </location>
</feature>
<evidence type="ECO:0000256" key="1">
    <source>
        <dbReference type="SAM" id="MobiDB-lite"/>
    </source>
</evidence>
<proteinExistence type="predicted"/>
<accession>A0A8R1ES12</accession>
<dbReference type="AlphaFoldDB" id="A0A8R1ES12"/>
<protein>
    <submittedName>
        <fullName evidence="2">Uncharacterized protein</fullName>
    </submittedName>
</protein>